<organism evidence="3 4">
    <name type="scientific">Rhodococcus erythropolis</name>
    <name type="common">Arthrobacter picolinophilus</name>
    <dbReference type="NCBI Taxonomy" id="1833"/>
    <lineage>
        <taxon>Bacteria</taxon>
        <taxon>Bacillati</taxon>
        <taxon>Actinomycetota</taxon>
        <taxon>Actinomycetes</taxon>
        <taxon>Mycobacteriales</taxon>
        <taxon>Nocardiaceae</taxon>
        <taxon>Rhodococcus</taxon>
        <taxon>Rhodococcus erythropolis group</taxon>
    </lineage>
</organism>
<protein>
    <submittedName>
        <fullName evidence="3">Major capsid protein</fullName>
    </submittedName>
</protein>
<gene>
    <name evidence="3" type="ORF">G9444_0334</name>
</gene>
<evidence type="ECO:0000259" key="2">
    <source>
        <dbReference type="Pfam" id="PF05065"/>
    </source>
</evidence>
<accession>A0A6G9CL22</accession>
<sequence>MNALLIQPLQNLAIATRVSTVVNVGTHGLRLPSVLEDPSAGWVAEGAEIPVSESDLGEIEVVPSKLAGLVVISNELAADSSPAALQVVGDGLVRDIQTKLDTAYFGNLAAPAAKGLASITTTTINAGAAWTNTDPFAEAIAAAETKGVVITNFVANPADALLLAKVKKQTGSNEPLLGLDATAPTARTIRGVPLLVSPAVLAGTVWAIPQSRSFVAIRNDTSVTTDASAFYTSDRTAIRATMRVGFGFPQPLGIVRINITAGG</sequence>
<dbReference type="InterPro" id="IPR054612">
    <property type="entry name" value="Phage_capsid-like_C"/>
</dbReference>
<evidence type="ECO:0000313" key="4">
    <source>
        <dbReference type="Proteomes" id="UP000502345"/>
    </source>
</evidence>
<dbReference type="AlphaFoldDB" id="A0A6G9CL22"/>
<evidence type="ECO:0000256" key="1">
    <source>
        <dbReference type="ARBA" id="ARBA00004328"/>
    </source>
</evidence>
<dbReference type="InterPro" id="IPR024455">
    <property type="entry name" value="Phage_capsid"/>
</dbReference>
<dbReference type="EMBL" id="CP050124">
    <property type="protein sequence ID" value="QIP37578.1"/>
    <property type="molecule type" value="Genomic_DNA"/>
</dbReference>
<dbReference type="Pfam" id="PF05065">
    <property type="entry name" value="Phage_capsid"/>
    <property type="match status" value="1"/>
</dbReference>
<evidence type="ECO:0000313" key="3">
    <source>
        <dbReference type="EMBL" id="QIP37578.1"/>
    </source>
</evidence>
<dbReference type="SUPFAM" id="SSF56563">
    <property type="entry name" value="Major capsid protein gp5"/>
    <property type="match status" value="1"/>
</dbReference>
<comment type="subcellular location">
    <subcellularLocation>
        <location evidence="1">Virion</location>
    </subcellularLocation>
</comment>
<name>A0A6G9CL22_RHOER</name>
<dbReference type="Gene3D" id="3.30.2400.10">
    <property type="entry name" value="Major capsid protein gp5"/>
    <property type="match status" value="1"/>
</dbReference>
<reference evidence="3 4" key="1">
    <citation type="submission" date="2020-03" db="EMBL/GenBank/DDBJ databases">
        <title>Screen low temperature-resistant strains for efficient degradation of petroleum hydrocarbons under the low temperature.</title>
        <authorList>
            <person name="Wang Y."/>
            <person name="Chen J."/>
        </authorList>
    </citation>
    <scope>NUCLEOTIDE SEQUENCE [LARGE SCALE GENOMIC DNA]</scope>
    <source>
        <strain evidence="3 4">KB1</strain>
    </source>
</reference>
<feature type="domain" description="Phage capsid-like C-terminal" evidence="2">
    <location>
        <begin position="17"/>
        <end position="256"/>
    </location>
</feature>
<proteinExistence type="predicted"/>
<dbReference type="Proteomes" id="UP000502345">
    <property type="component" value="Chromosome"/>
</dbReference>
<dbReference type="NCBIfam" id="TIGR01554">
    <property type="entry name" value="major_cap_HK97"/>
    <property type="match status" value="1"/>
</dbReference>
<dbReference type="Gene3D" id="3.30.2320.10">
    <property type="entry name" value="hypothetical protein PF0899 domain"/>
    <property type="match status" value="1"/>
</dbReference>